<keyword evidence="2 7" id="KW-0813">Transport</keyword>
<dbReference type="Pfam" id="PF00528">
    <property type="entry name" value="BPD_transp_1"/>
    <property type="match status" value="1"/>
</dbReference>
<dbReference type="PANTHER" id="PTHR43386:SF1">
    <property type="entry name" value="D,D-DIPEPTIDE TRANSPORT SYSTEM PERMEASE PROTEIN DDPC-RELATED"/>
    <property type="match status" value="1"/>
</dbReference>
<dbReference type="SUPFAM" id="SSF161098">
    <property type="entry name" value="MetI-like"/>
    <property type="match status" value="1"/>
</dbReference>
<feature type="transmembrane region" description="Helical" evidence="7">
    <location>
        <begin position="101"/>
        <end position="128"/>
    </location>
</feature>
<dbReference type="InterPro" id="IPR050366">
    <property type="entry name" value="BP-dependent_transpt_permease"/>
</dbReference>
<proteinExistence type="inferred from homology"/>
<comment type="similarity">
    <text evidence="7">Belongs to the binding-protein-dependent transport system permease family.</text>
</comment>
<comment type="subcellular location">
    <subcellularLocation>
        <location evidence="1 7">Cell membrane</location>
        <topology evidence="1 7">Multi-pass membrane protein</topology>
    </subcellularLocation>
</comment>
<evidence type="ECO:0000256" key="7">
    <source>
        <dbReference type="RuleBase" id="RU363032"/>
    </source>
</evidence>
<dbReference type="PANTHER" id="PTHR43386">
    <property type="entry name" value="OLIGOPEPTIDE TRANSPORT SYSTEM PERMEASE PROTEIN APPC"/>
    <property type="match status" value="1"/>
</dbReference>
<evidence type="ECO:0000256" key="4">
    <source>
        <dbReference type="ARBA" id="ARBA00022692"/>
    </source>
</evidence>
<dbReference type="CDD" id="cd06261">
    <property type="entry name" value="TM_PBP2"/>
    <property type="match status" value="1"/>
</dbReference>
<keyword evidence="3" id="KW-1003">Cell membrane</keyword>
<evidence type="ECO:0000313" key="10">
    <source>
        <dbReference type="Proteomes" id="UP001651880"/>
    </source>
</evidence>
<evidence type="ECO:0000256" key="6">
    <source>
        <dbReference type="ARBA" id="ARBA00023136"/>
    </source>
</evidence>
<keyword evidence="5 7" id="KW-1133">Transmembrane helix</keyword>
<dbReference type="EMBL" id="JAJEKE010000003">
    <property type="protein sequence ID" value="MCQ1528930.1"/>
    <property type="molecule type" value="Genomic_DNA"/>
</dbReference>
<accession>A0ABT1NCE1</accession>
<name>A0ABT1NCE1_9FIRM</name>
<protein>
    <submittedName>
        <fullName evidence="9">ABC transporter permease</fullName>
    </submittedName>
</protein>
<evidence type="ECO:0000259" key="8">
    <source>
        <dbReference type="PROSITE" id="PS50928"/>
    </source>
</evidence>
<dbReference type="Gene3D" id="1.10.3720.10">
    <property type="entry name" value="MetI-like"/>
    <property type="match status" value="1"/>
</dbReference>
<feature type="transmembrane region" description="Helical" evidence="7">
    <location>
        <begin position="226"/>
        <end position="252"/>
    </location>
</feature>
<sequence>MENYNKSDDVQSGGTITTEAEIALLKRERKVNNAWNKFRRNKAAVVGLVIIAIMIFMAIAAPIIAPHDPNYIDFTKIFLEPGTEGHLLGTDEFGRDLLSRIIYGARVSVVVALGSTIVGGFIGILIGLISGYMGGIVDSILMRIVDAMFAFPFILLSIILVTILGSGLFNVILAIGITAIPSYARIVRGQVIIFKNEEYCNAERVLGASNSRILLSHIVPNLLSQVIVYATLDFANAIISEAGLSFLGLGILTPTPSWGNILRDGKSCLSTYPHVATIAGLFIFVAVIGINLFGDGIRDVMDPKMKK</sequence>
<reference evidence="9 10" key="1">
    <citation type="submission" date="2021-10" db="EMBL/GenBank/DDBJ databases">
        <title>Lutispora strain m25 sp. nov., a thermophilic, non-spore-forming bacterium isolated from a lab-scale methanogenic bioreactor digesting anaerobic sludge.</title>
        <authorList>
            <person name="El Houari A."/>
            <person name="Mcdonald J."/>
        </authorList>
    </citation>
    <scope>NUCLEOTIDE SEQUENCE [LARGE SCALE GENOMIC DNA]</scope>
    <source>
        <strain evidence="10">m25</strain>
    </source>
</reference>
<evidence type="ECO:0000256" key="5">
    <source>
        <dbReference type="ARBA" id="ARBA00022989"/>
    </source>
</evidence>
<evidence type="ECO:0000256" key="3">
    <source>
        <dbReference type="ARBA" id="ARBA00022475"/>
    </source>
</evidence>
<dbReference type="InterPro" id="IPR025966">
    <property type="entry name" value="OppC_N"/>
</dbReference>
<dbReference type="InterPro" id="IPR035906">
    <property type="entry name" value="MetI-like_sf"/>
</dbReference>
<dbReference type="Pfam" id="PF12911">
    <property type="entry name" value="OppC_N"/>
    <property type="match status" value="1"/>
</dbReference>
<keyword evidence="4 7" id="KW-0812">Transmembrane</keyword>
<organism evidence="9 10">
    <name type="scientific">Lutispora saccharofermentans</name>
    <dbReference type="NCBI Taxonomy" id="3024236"/>
    <lineage>
        <taxon>Bacteria</taxon>
        <taxon>Bacillati</taxon>
        <taxon>Bacillota</taxon>
        <taxon>Clostridia</taxon>
        <taxon>Lutisporales</taxon>
        <taxon>Lutisporaceae</taxon>
        <taxon>Lutispora</taxon>
    </lineage>
</organism>
<keyword evidence="6 7" id="KW-0472">Membrane</keyword>
<dbReference type="Proteomes" id="UP001651880">
    <property type="component" value="Unassembled WGS sequence"/>
</dbReference>
<evidence type="ECO:0000313" key="9">
    <source>
        <dbReference type="EMBL" id="MCQ1528930.1"/>
    </source>
</evidence>
<dbReference type="InterPro" id="IPR000515">
    <property type="entry name" value="MetI-like"/>
</dbReference>
<dbReference type="PROSITE" id="PS50928">
    <property type="entry name" value="ABC_TM1"/>
    <property type="match status" value="1"/>
</dbReference>
<comment type="caution">
    <text evidence="9">The sequence shown here is derived from an EMBL/GenBank/DDBJ whole genome shotgun (WGS) entry which is preliminary data.</text>
</comment>
<feature type="transmembrane region" description="Helical" evidence="7">
    <location>
        <begin position="167"/>
        <end position="186"/>
    </location>
</feature>
<feature type="transmembrane region" description="Helical" evidence="7">
    <location>
        <begin position="272"/>
        <end position="294"/>
    </location>
</feature>
<feature type="domain" description="ABC transmembrane type-1" evidence="8">
    <location>
        <begin position="105"/>
        <end position="294"/>
    </location>
</feature>
<keyword evidence="10" id="KW-1185">Reference proteome</keyword>
<evidence type="ECO:0000256" key="2">
    <source>
        <dbReference type="ARBA" id="ARBA00022448"/>
    </source>
</evidence>
<gene>
    <name evidence="9" type="ORF">LJD61_05135</name>
</gene>
<evidence type="ECO:0000256" key="1">
    <source>
        <dbReference type="ARBA" id="ARBA00004651"/>
    </source>
</evidence>
<dbReference type="RefSeq" id="WP_255226453.1">
    <property type="nucleotide sequence ID" value="NZ_JAJEKE010000003.1"/>
</dbReference>
<feature type="transmembrane region" description="Helical" evidence="7">
    <location>
        <begin position="140"/>
        <end position="161"/>
    </location>
</feature>
<feature type="transmembrane region" description="Helical" evidence="7">
    <location>
        <begin position="43"/>
        <end position="65"/>
    </location>
</feature>